<feature type="domain" description="Anthranilate synthase component I N-terminal" evidence="2">
    <location>
        <begin position="86"/>
        <end position="217"/>
    </location>
</feature>
<dbReference type="SUPFAM" id="SSF56322">
    <property type="entry name" value="ADC synthase"/>
    <property type="match status" value="1"/>
</dbReference>
<dbReference type="EMBL" id="FNGM01000030">
    <property type="protein sequence ID" value="SDN17080.1"/>
    <property type="molecule type" value="Genomic_DNA"/>
</dbReference>
<name>A0A1G9Z6Y2_9BACL</name>
<proteinExistence type="predicted"/>
<dbReference type="PANTHER" id="PTHR11236:SF9">
    <property type="entry name" value="ANTHRANILATE SYNTHASE COMPONENT 1"/>
    <property type="match status" value="1"/>
</dbReference>
<evidence type="ECO:0000259" key="2">
    <source>
        <dbReference type="Pfam" id="PF04715"/>
    </source>
</evidence>
<evidence type="ECO:0000313" key="3">
    <source>
        <dbReference type="EMBL" id="SDN17080.1"/>
    </source>
</evidence>
<dbReference type="Pfam" id="PF04715">
    <property type="entry name" value="Anth_synt_I_N"/>
    <property type="match status" value="1"/>
</dbReference>
<dbReference type="InterPro" id="IPR006805">
    <property type="entry name" value="Anth_synth_I_N"/>
</dbReference>
<dbReference type="InterPro" id="IPR019999">
    <property type="entry name" value="Anth_synth_I-like"/>
</dbReference>
<dbReference type="InterPro" id="IPR015890">
    <property type="entry name" value="Chorismate_C"/>
</dbReference>
<organism evidence="3 4">
    <name type="scientific">Paenibacillus jilunlii</name>
    <dbReference type="NCBI Taxonomy" id="682956"/>
    <lineage>
        <taxon>Bacteria</taxon>
        <taxon>Bacillati</taxon>
        <taxon>Bacillota</taxon>
        <taxon>Bacilli</taxon>
        <taxon>Bacillales</taxon>
        <taxon>Paenibacillaceae</taxon>
        <taxon>Paenibacillus</taxon>
    </lineage>
</organism>
<sequence length="584" mass="64617">MWLLRMQRLRKTKRMLTKQVLYEVNSKKLMLYKTFRGMALEIITAWQDWEQWAQEEWSLLPLIIRTPQDKGGLPASWMKAWELASPYSVVLESGKGGRYSYIGLHPVSVLQGQAGAAEIYSFPSDGTGMGEPILESVQTGEPLKVLEAWMKGFASPKLQLSVLPPFIGGCLGFLSYDVVRSLEKLPVWAKDDPGFPDYLFMRLEELWIFDHQEDMLYCTVHVPVPAAAQSSGRAELKDLYQKASRRAERMLEQWSLISAAPGTSEGGTAEAARAVEIAEAAAMAAHSDDSGQWPGMTSAFSPEQFQQAVREVQEYIRQGDVFQVNLSLRQEARLKSSPEDVYEWLRKLNPSPYMGLLRSPGFALASASPELLVKLHGDKVSARPIAGTRRRGLTPAEDAAMEAELRGSEKEIAEHIMLVDLERNDIGRVAAYGTVSVPELLTVERYSHVMHLVSQVEGTVAPGKGAYDVMAALFPGGTITGAPKVRTMEIIEELEPVRRGPYTGSMGWIDYNGNMELNIIIRTLAVKDGIGYIQTGAGIVIDSDPYREYRECHNKAKAVVKAVLCSEYQQKLRAAGGAEGGATL</sequence>
<feature type="domain" description="Chorismate-utilising enzyme C-terminal" evidence="1">
    <location>
        <begin position="302"/>
        <end position="555"/>
    </location>
</feature>
<dbReference type="PRINTS" id="PR00095">
    <property type="entry name" value="ANTSNTHASEI"/>
</dbReference>
<dbReference type="PANTHER" id="PTHR11236">
    <property type="entry name" value="AMINOBENZOATE/ANTHRANILATE SYNTHASE"/>
    <property type="match status" value="1"/>
</dbReference>
<protein>
    <submittedName>
        <fullName evidence="3">Para-aminobenzoate synthetase component 1</fullName>
    </submittedName>
</protein>
<dbReference type="GO" id="GO:0000162">
    <property type="term" value="P:L-tryptophan biosynthetic process"/>
    <property type="evidence" value="ECO:0007669"/>
    <property type="project" value="TreeGrafter"/>
</dbReference>
<evidence type="ECO:0000259" key="1">
    <source>
        <dbReference type="Pfam" id="PF00425"/>
    </source>
</evidence>
<gene>
    <name evidence="3" type="ORF">SAMN05216191_13012</name>
</gene>
<dbReference type="Pfam" id="PF00425">
    <property type="entry name" value="Chorismate_bind"/>
    <property type="match status" value="1"/>
</dbReference>
<reference evidence="3 4" key="1">
    <citation type="submission" date="2016-10" db="EMBL/GenBank/DDBJ databases">
        <authorList>
            <person name="de Groot N.N."/>
        </authorList>
    </citation>
    <scope>NUCLEOTIDE SEQUENCE [LARGE SCALE GENOMIC DNA]</scope>
    <source>
        <strain evidence="3 4">CGMCC 1.10239</strain>
    </source>
</reference>
<accession>A0A1G9Z6Y2</accession>
<dbReference type="AlphaFoldDB" id="A0A1G9Z6Y2"/>
<evidence type="ECO:0000313" key="4">
    <source>
        <dbReference type="Proteomes" id="UP000182783"/>
    </source>
</evidence>
<dbReference type="InterPro" id="IPR005801">
    <property type="entry name" value="ADC_synthase"/>
</dbReference>
<dbReference type="Proteomes" id="UP000182783">
    <property type="component" value="Unassembled WGS sequence"/>
</dbReference>
<dbReference type="Gene3D" id="3.60.120.10">
    <property type="entry name" value="Anthranilate synthase"/>
    <property type="match status" value="1"/>
</dbReference>